<organism evidence="2 3">
    <name type="scientific">Bremerella cremea</name>
    <dbReference type="NCBI Taxonomy" id="1031537"/>
    <lineage>
        <taxon>Bacteria</taxon>
        <taxon>Pseudomonadati</taxon>
        <taxon>Planctomycetota</taxon>
        <taxon>Planctomycetia</taxon>
        <taxon>Pirellulales</taxon>
        <taxon>Pirellulaceae</taxon>
        <taxon>Bremerella</taxon>
    </lineage>
</organism>
<gene>
    <name evidence="2" type="ORF">DTL42_21225</name>
</gene>
<dbReference type="Proteomes" id="UP000253562">
    <property type="component" value="Unassembled WGS sequence"/>
</dbReference>
<dbReference type="EMBL" id="QPEX01000045">
    <property type="protein sequence ID" value="RCS41104.1"/>
    <property type="molecule type" value="Genomic_DNA"/>
</dbReference>
<sequence length="92" mass="10052">MTDREGFARRQVATAPARSNLQFIRQSGEEQRAKASSQFAPSKKGEVKIARLLAGLSGAEPCKARSLHATSSAWPEKKPGKKDGQLREISCR</sequence>
<dbReference type="AlphaFoldDB" id="A0A368KK83"/>
<reference evidence="2 3" key="1">
    <citation type="submission" date="2018-07" db="EMBL/GenBank/DDBJ databases">
        <title>Comparative genomes isolates from brazilian mangrove.</title>
        <authorList>
            <person name="De Araujo J.E."/>
            <person name="Taketani R.G."/>
            <person name="Silva M.C.P."/>
            <person name="Lourenco M.V."/>
            <person name="Oliveira V.M."/>
            <person name="Andreote F.D."/>
        </authorList>
    </citation>
    <scope>NUCLEOTIDE SEQUENCE [LARGE SCALE GENOMIC DNA]</scope>
    <source>
        <strain evidence="2 3">HEX PRIS-MGV</strain>
    </source>
</reference>
<evidence type="ECO:0000256" key="1">
    <source>
        <dbReference type="SAM" id="MobiDB-lite"/>
    </source>
</evidence>
<evidence type="ECO:0000313" key="2">
    <source>
        <dbReference type="EMBL" id="RCS41104.1"/>
    </source>
</evidence>
<feature type="region of interest" description="Disordered" evidence="1">
    <location>
        <begin position="67"/>
        <end position="92"/>
    </location>
</feature>
<accession>A0A368KK83</accession>
<protein>
    <submittedName>
        <fullName evidence="2">Uncharacterized protein</fullName>
    </submittedName>
</protein>
<feature type="compositionally biased region" description="Basic and acidic residues" evidence="1">
    <location>
        <begin position="75"/>
        <end position="92"/>
    </location>
</feature>
<name>A0A368KK83_9BACT</name>
<proteinExistence type="predicted"/>
<feature type="region of interest" description="Disordered" evidence="1">
    <location>
        <begin position="1"/>
        <end position="22"/>
    </location>
</feature>
<evidence type="ECO:0000313" key="3">
    <source>
        <dbReference type="Proteomes" id="UP000253562"/>
    </source>
</evidence>
<comment type="caution">
    <text evidence="2">The sequence shown here is derived from an EMBL/GenBank/DDBJ whole genome shotgun (WGS) entry which is preliminary data.</text>
</comment>